<evidence type="ECO:0000259" key="1">
    <source>
        <dbReference type="Pfam" id="PF09413"/>
    </source>
</evidence>
<sequence>MFELVRTNDPVVISFVQSLLRDAGIACFVADQNMSILEGSLGILPKRILIDEEDRQAAHQLLEDAGIEHEMRSSDRDND</sequence>
<dbReference type="SUPFAM" id="SSF54913">
    <property type="entry name" value="GlnB-like"/>
    <property type="match status" value="1"/>
</dbReference>
<reference evidence="2 3" key="1">
    <citation type="submission" date="2023-10" db="EMBL/GenBank/DDBJ databases">
        <authorList>
            <person name="Venkata Ramana C."/>
            <person name="Sasikala C."/>
            <person name="Dhurka M."/>
        </authorList>
    </citation>
    <scope>NUCLEOTIDE SEQUENCE [LARGE SCALE GENOMIC DNA]</scope>
    <source>
        <strain evidence="2 3">KCTC 32151</strain>
    </source>
</reference>
<keyword evidence="3" id="KW-1185">Reference proteome</keyword>
<dbReference type="EMBL" id="JAWLIP010000007">
    <property type="protein sequence ID" value="MDV6227733.1"/>
    <property type="molecule type" value="Genomic_DNA"/>
</dbReference>
<dbReference type="Proteomes" id="UP001185659">
    <property type="component" value="Unassembled WGS sequence"/>
</dbReference>
<organism evidence="2 3">
    <name type="scientific">Nitratireductor aquimarinus</name>
    <dbReference type="NCBI Taxonomy" id="889300"/>
    <lineage>
        <taxon>Bacteria</taxon>
        <taxon>Pseudomonadati</taxon>
        <taxon>Pseudomonadota</taxon>
        <taxon>Alphaproteobacteria</taxon>
        <taxon>Hyphomicrobiales</taxon>
        <taxon>Phyllobacteriaceae</taxon>
        <taxon>Nitratireductor</taxon>
    </lineage>
</organism>
<comment type="caution">
    <text evidence="2">The sequence shown here is derived from an EMBL/GenBank/DDBJ whole genome shotgun (WGS) entry which is preliminary data.</text>
</comment>
<dbReference type="Gene3D" id="3.30.70.790">
    <property type="entry name" value="UreE, C-terminal domain"/>
    <property type="match status" value="1"/>
</dbReference>
<accession>A0ABU4ANB8</accession>
<protein>
    <submittedName>
        <fullName evidence="2">DUF2007 domain-containing protein</fullName>
    </submittedName>
</protein>
<feature type="domain" description="DUF2007" evidence="1">
    <location>
        <begin position="1"/>
        <end position="66"/>
    </location>
</feature>
<dbReference type="Pfam" id="PF09413">
    <property type="entry name" value="DUF2007"/>
    <property type="match status" value="1"/>
</dbReference>
<name>A0ABU4ANB8_9HYPH</name>
<dbReference type="RefSeq" id="WP_113154493.1">
    <property type="nucleotide sequence ID" value="NZ_CP177239.1"/>
</dbReference>
<evidence type="ECO:0000313" key="3">
    <source>
        <dbReference type="Proteomes" id="UP001185659"/>
    </source>
</evidence>
<proteinExistence type="predicted"/>
<evidence type="ECO:0000313" key="2">
    <source>
        <dbReference type="EMBL" id="MDV6227733.1"/>
    </source>
</evidence>
<dbReference type="InterPro" id="IPR018551">
    <property type="entry name" value="DUF2007"/>
</dbReference>
<gene>
    <name evidence="2" type="ORF">R2G56_15645</name>
</gene>
<dbReference type="InterPro" id="IPR011322">
    <property type="entry name" value="N-reg_PII-like_a/b"/>
</dbReference>